<evidence type="ECO:0000313" key="6">
    <source>
        <dbReference type="Proteomes" id="UP000235392"/>
    </source>
</evidence>
<reference evidence="5 6" key="1">
    <citation type="submission" date="2017-11" db="EMBL/GenBank/DDBJ databases">
        <title>De novo assembly and phasing of dikaryotic genomes from two isolates of Puccinia coronata f. sp. avenae, the causal agent of oat crown rust.</title>
        <authorList>
            <person name="Miller M.E."/>
            <person name="Zhang Y."/>
            <person name="Omidvar V."/>
            <person name="Sperschneider J."/>
            <person name="Schwessinger B."/>
            <person name="Raley C."/>
            <person name="Palmer J.M."/>
            <person name="Garnica D."/>
            <person name="Upadhyaya N."/>
            <person name="Rathjen J."/>
            <person name="Taylor J.M."/>
            <person name="Park R.F."/>
            <person name="Dodds P.N."/>
            <person name="Hirsch C.D."/>
            <person name="Kianian S.F."/>
            <person name="Figueroa M."/>
        </authorList>
    </citation>
    <scope>NUCLEOTIDE SEQUENCE [LARGE SCALE GENOMIC DNA]</scope>
    <source>
        <strain evidence="3">12NC29</strain>
        <strain evidence="2">12SD80</strain>
    </source>
</reference>
<evidence type="ECO:0000256" key="1">
    <source>
        <dbReference type="SAM" id="MobiDB-lite"/>
    </source>
</evidence>
<protein>
    <submittedName>
        <fullName evidence="2">Uncharacterized protein</fullName>
    </submittedName>
</protein>
<dbReference type="Proteomes" id="UP000235392">
    <property type="component" value="Unassembled WGS sequence"/>
</dbReference>
<dbReference type="EMBL" id="PGCJ01000273">
    <property type="protein sequence ID" value="PLW34602.1"/>
    <property type="molecule type" value="Genomic_DNA"/>
</dbReference>
<dbReference type="AlphaFoldDB" id="A0A2N5T4X5"/>
<sequence length="101" mass="11486">MAVGLKVGIPEKIHLHKNLIADHRTSPKQKFRLLPVNTKSAMTVNGPPLGSDGVHNPACKSHSAKNFWFLHPELREKKRLKGKEVEKKQRSDQSDWEISTR</sequence>
<dbReference type="EMBL" id="PGCI01000697">
    <property type="protein sequence ID" value="PLW20520.1"/>
    <property type="molecule type" value="Genomic_DNA"/>
</dbReference>
<evidence type="ECO:0000313" key="2">
    <source>
        <dbReference type="EMBL" id="PLW20520.1"/>
    </source>
</evidence>
<evidence type="ECO:0000313" key="3">
    <source>
        <dbReference type="EMBL" id="PLW34602.1"/>
    </source>
</evidence>
<dbReference type="Proteomes" id="UP000235388">
    <property type="component" value="Unassembled WGS sequence"/>
</dbReference>
<name>A0A2N5T4X5_9BASI</name>
<evidence type="ECO:0000313" key="5">
    <source>
        <dbReference type="Proteomes" id="UP000235388"/>
    </source>
</evidence>
<gene>
    <name evidence="3" type="ORF">PCANC_16079</name>
    <name evidence="4" type="ORF">PCASD_06975</name>
    <name evidence="2" type="ORF">PCASD_15571</name>
</gene>
<organism evidence="2 6">
    <name type="scientific">Puccinia coronata f. sp. avenae</name>
    <dbReference type="NCBI Taxonomy" id="200324"/>
    <lineage>
        <taxon>Eukaryota</taxon>
        <taxon>Fungi</taxon>
        <taxon>Dikarya</taxon>
        <taxon>Basidiomycota</taxon>
        <taxon>Pucciniomycotina</taxon>
        <taxon>Pucciniomycetes</taxon>
        <taxon>Pucciniales</taxon>
        <taxon>Pucciniaceae</taxon>
        <taxon>Puccinia</taxon>
    </lineage>
</organism>
<accession>A0A2N5T4X5</accession>
<proteinExistence type="predicted"/>
<evidence type="ECO:0000313" key="4">
    <source>
        <dbReference type="EMBL" id="PLW45011.1"/>
    </source>
</evidence>
<comment type="caution">
    <text evidence="2">The sequence shown here is derived from an EMBL/GenBank/DDBJ whole genome shotgun (WGS) entry which is preliminary data.</text>
</comment>
<dbReference type="EMBL" id="PGCI01000052">
    <property type="protein sequence ID" value="PLW45011.1"/>
    <property type="molecule type" value="Genomic_DNA"/>
</dbReference>
<feature type="region of interest" description="Disordered" evidence="1">
    <location>
        <begin position="79"/>
        <end position="101"/>
    </location>
</feature>
<keyword evidence="5" id="KW-1185">Reference proteome</keyword>